<dbReference type="Proteomes" id="UP001500740">
    <property type="component" value="Unassembled WGS sequence"/>
</dbReference>
<dbReference type="PANTHER" id="PTHR42771">
    <property type="entry name" value="IRON(3+)-HYDROXAMATE IMPORT ATP-BINDING PROTEIN FHUC"/>
    <property type="match status" value="1"/>
</dbReference>
<keyword evidence="8" id="KW-1185">Reference proteome</keyword>
<keyword evidence="4" id="KW-0406">Ion transport</keyword>
<feature type="domain" description="ATPase AAA-type core" evidence="6">
    <location>
        <begin position="60"/>
        <end position="109"/>
    </location>
</feature>
<evidence type="ECO:0000256" key="1">
    <source>
        <dbReference type="ARBA" id="ARBA00004202"/>
    </source>
</evidence>
<proteinExistence type="predicted"/>
<evidence type="ECO:0000313" key="8">
    <source>
        <dbReference type="Proteomes" id="UP001500740"/>
    </source>
</evidence>
<protein>
    <recommendedName>
        <fullName evidence="6">ATPase AAA-type core domain-containing protein</fullName>
    </recommendedName>
</protein>
<evidence type="ECO:0000256" key="2">
    <source>
        <dbReference type="ARBA" id="ARBA00022448"/>
    </source>
</evidence>
<evidence type="ECO:0000259" key="6">
    <source>
        <dbReference type="Pfam" id="PF13304"/>
    </source>
</evidence>
<evidence type="ECO:0000313" key="7">
    <source>
        <dbReference type="EMBL" id="GAA0452102.1"/>
    </source>
</evidence>
<evidence type="ECO:0000256" key="3">
    <source>
        <dbReference type="ARBA" id="ARBA00022475"/>
    </source>
</evidence>
<accession>A0ABN0ZN53</accession>
<keyword evidence="3" id="KW-1003">Cell membrane</keyword>
<comment type="subcellular location">
    <subcellularLocation>
        <location evidence="1">Cell membrane</location>
        <topology evidence="1">Peripheral membrane protein</topology>
    </subcellularLocation>
</comment>
<name>A0ABN0ZN53_9BACI</name>
<keyword evidence="2" id="KW-0813">Transport</keyword>
<evidence type="ECO:0000256" key="5">
    <source>
        <dbReference type="ARBA" id="ARBA00023136"/>
    </source>
</evidence>
<keyword evidence="5" id="KW-0472">Membrane</keyword>
<gene>
    <name evidence="7" type="ORF">GCM10008935_03380</name>
</gene>
<reference evidence="7 8" key="1">
    <citation type="journal article" date="2019" name="Int. J. Syst. Evol. Microbiol.">
        <title>The Global Catalogue of Microorganisms (GCM) 10K type strain sequencing project: providing services to taxonomists for standard genome sequencing and annotation.</title>
        <authorList>
            <consortium name="The Broad Institute Genomics Platform"/>
            <consortium name="The Broad Institute Genome Sequencing Center for Infectious Disease"/>
            <person name="Wu L."/>
            <person name="Ma J."/>
        </authorList>
    </citation>
    <scope>NUCLEOTIDE SEQUENCE [LARGE SCALE GENOMIC DNA]</scope>
    <source>
        <strain evidence="7 8">JCM 14193</strain>
    </source>
</reference>
<dbReference type="InterPro" id="IPR051535">
    <property type="entry name" value="Siderophore_ABC-ATPase"/>
</dbReference>
<dbReference type="EMBL" id="BAAACZ010000003">
    <property type="protein sequence ID" value="GAA0452102.1"/>
    <property type="molecule type" value="Genomic_DNA"/>
</dbReference>
<dbReference type="Gene3D" id="3.40.50.300">
    <property type="entry name" value="P-loop containing nucleotide triphosphate hydrolases"/>
    <property type="match status" value="1"/>
</dbReference>
<dbReference type="InterPro" id="IPR027417">
    <property type="entry name" value="P-loop_NTPase"/>
</dbReference>
<dbReference type="Pfam" id="PF13304">
    <property type="entry name" value="AAA_21"/>
    <property type="match status" value="1"/>
</dbReference>
<dbReference type="InterPro" id="IPR003959">
    <property type="entry name" value="ATPase_AAA_core"/>
</dbReference>
<dbReference type="RefSeq" id="WP_343781356.1">
    <property type="nucleotide sequence ID" value="NZ_BAAACZ010000003.1"/>
</dbReference>
<dbReference type="PANTHER" id="PTHR42771:SF2">
    <property type="entry name" value="IRON(3+)-HYDROXAMATE IMPORT ATP-BINDING PROTEIN FHUC"/>
    <property type="match status" value="1"/>
</dbReference>
<sequence>MLEDIKQESRQTINDISARGKSNLEAMPHARTLYDLEKLYGEGLEYLSHGESFLNLFQARFQPKGLYILDEPEAPLSPLKQLTLISMIKEMITENAQFIIATHSPILMAIPEAEILSIENGTLKKVSYDELEHVTLTRDFLNNPETFLRHL</sequence>
<organism evidence="7 8">
    <name type="scientific">Alkalibacillus silvisoli</name>
    <dbReference type="NCBI Taxonomy" id="392823"/>
    <lineage>
        <taxon>Bacteria</taxon>
        <taxon>Bacillati</taxon>
        <taxon>Bacillota</taxon>
        <taxon>Bacilli</taxon>
        <taxon>Bacillales</taxon>
        <taxon>Bacillaceae</taxon>
        <taxon>Alkalibacillus</taxon>
    </lineage>
</organism>
<comment type="caution">
    <text evidence="7">The sequence shown here is derived from an EMBL/GenBank/DDBJ whole genome shotgun (WGS) entry which is preliminary data.</text>
</comment>
<dbReference type="SUPFAM" id="SSF52540">
    <property type="entry name" value="P-loop containing nucleoside triphosphate hydrolases"/>
    <property type="match status" value="1"/>
</dbReference>
<evidence type="ECO:0000256" key="4">
    <source>
        <dbReference type="ARBA" id="ARBA00023065"/>
    </source>
</evidence>